<dbReference type="Gene3D" id="2.180.10.10">
    <property type="entry name" value="RHS repeat-associated core"/>
    <property type="match status" value="1"/>
</dbReference>
<organism evidence="3 4">
    <name type="scientific">Pseudomonas juntendi</name>
    <dbReference type="NCBI Taxonomy" id="2666183"/>
    <lineage>
        <taxon>Bacteria</taxon>
        <taxon>Pseudomonadati</taxon>
        <taxon>Pseudomonadota</taxon>
        <taxon>Gammaproteobacteria</taxon>
        <taxon>Pseudomonadales</taxon>
        <taxon>Pseudomonadaceae</taxon>
        <taxon>Pseudomonas</taxon>
    </lineage>
</organism>
<evidence type="ECO:0000313" key="3">
    <source>
        <dbReference type="EMBL" id="MBA6098725.1"/>
    </source>
</evidence>
<sequence>MTFASPSKNDQAPDASASSIAKNGPARAMHFYQDKRLATEVTLQGHRHIVWAADMALAQLEQSKRAKVLKVDQTNSVLGVPAELAAYTPYGHLPADKALALIGFNGEWRDPLAQGDMLGAGRRLYAQAIKRFCSSDLQSPFGEGGLNSYAYCAGDPINYIDPTGEMRLPLWLSNTLSKLGNHITNFAIYGVHSPKANGPNPRMNITSDLSSARGQLGSNSNINLASPALDKFARRPSGAAAPTAADNIHTRVQNPVAKGMTDLSEQRLHTTPYSLQKDLKPKSNVHINRSTGRGWKGSGNLAAVMQTFFGALVVGVAVFVIVKKIRE</sequence>
<dbReference type="AlphaFoldDB" id="A0A7W2QAC3"/>
<gene>
    <name evidence="3" type="ORF">H4C80_16520</name>
</gene>
<dbReference type="EMBL" id="JACGCX010000010">
    <property type="protein sequence ID" value="MBA6098725.1"/>
    <property type="molecule type" value="Genomic_DNA"/>
</dbReference>
<dbReference type="Proteomes" id="UP000545074">
    <property type="component" value="Unassembled WGS sequence"/>
</dbReference>
<proteinExistence type="predicted"/>
<dbReference type="InterPro" id="IPR022385">
    <property type="entry name" value="Rhs_assc_core"/>
</dbReference>
<feature type="region of interest" description="Disordered" evidence="1">
    <location>
        <begin position="1"/>
        <end position="20"/>
    </location>
</feature>
<dbReference type="RefSeq" id="WP_082416131.1">
    <property type="nucleotide sequence ID" value="NZ_BQIO01000011.1"/>
</dbReference>
<evidence type="ECO:0000313" key="4">
    <source>
        <dbReference type="Proteomes" id="UP000545074"/>
    </source>
</evidence>
<keyword evidence="2" id="KW-0812">Transmembrane</keyword>
<keyword evidence="2" id="KW-1133">Transmembrane helix</keyword>
<feature type="transmembrane region" description="Helical" evidence="2">
    <location>
        <begin position="301"/>
        <end position="322"/>
    </location>
</feature>
<protein>
    <submittedName>
        <fullName evidence="3">RHS repeat-associated core domain-containing protein</fullName>
    </submittedName>
</protein>
<dbReference type="NCBIfam" id="TIGR03696">
    <property type="entry name" value="Rhs_assc_core"/>
    <property type="match status" value="1"/>
</dbReference>
<reference evidence="3 4" key="1">
    <citation type="submission" date="2020-07" db="EMBL/GenBank/DDBJ databases">
        <title>Diversity of carbapenemase encoding genes among Pseudomonas putida group clinical isolates in a tertiary Brazilian hospital.</title>
        <authorList>
            <person name="Alberto-Lei F."/>
            <person name="Nodari C.S."/>
            <person name="Streling A.P."/>
            <person name="Paulino J.T."/>
            <person name="Bessa-Neto F.O."/>
            <person name="Cayo R."/>
            <person name="Gales A.C."/>
        </authorList>
    </citation>
    <scope>NUCLEOTIDE SEQUENCE [LARGE SCALE GENOMIC DNA]</scope>
    <source>
        <strain evidence="3 4">12815</strain>
    </source>
</reference>
<name>A0A7W2QAC3_9PSED</name>
<comment type="caution">
    <text evidence="3">The sequence shown here is derived from an EMBL/GenBank/DDBJ whole genome shotgun (WGS) entry which is preliminary data.</text>
</comment>
<accession>A0A7W2QAC3</accession>
<keyword evidence="2" id="KW-0472">Membrane</keyword>
<evidence type="ECO:0000256" key="1">
    <source>
        <dbReference type="SAM" id="MobiDB-lite"/>
    </source>
</evidence>
<evidence type="ECO:0000256" key="2">
    <source>
        <dbReference type="SAM" id="Phobius"/>
    </source>
</evidence>